<feature type="compositionally biased region" description="Gly residues" evidence="1">
    <location>
        <begin position="54"/>
        <end position="71"/>
    </location>
</feature>
<sequence length="71" mass="7131">MQAVSVEEGLGSSSAEGEASAISAGEAGREKMKTGDDEERKGCGSWGRYLELKAGGGQGWGRNGAGVGAKL</sequence>
<comment type="caution">
    <text evidence="2">The sequence shown here is derived from an EMBL/GenBank/DDBJ whole genome shotgun (WGS) entry which is preliminary data.</text>
</comment>
<feature type="compositionally biased region" description="Low complexity" evidence="1">
    <location>
        <begin position="7"/>
        <end position="26"/>
    </location>
</feature>
<accession>A0AAW2SQR3</accession>
<feature type="compositionally biased region" description="Basic and acidic residues" evidence="1">
    <location>
        <begin position="27"/>
        <end position="42"/>
    </location>
</feature>
<feature type="region of interest" description="Disordered" evidence="1">
    <location>
        <begin position="52"/>
        <end position="71"/>
    </location>
</feature>
<evidence type="ECO:0000256" key="1">
    <source>
        <dbReference type="SAM" id="MobiDB-lite"/>
    </source>
</evidence>
<protein>
    <submittedName>
        <fullName evidence="2">Uncharacterized protein</fullName>
    </submittedName>
</protein>
<reference evidence="2" key="2">
    <citation type="journal article" date="2024" name="Plant">
        <title>Genomic evolution and insights into agronomic trait innovations of Sesamum species.</title>
        <authorList>
            <person name="Miao H."/>
            <person name="Wang L."/>
            <person name="Qu L."/>
            <person name="Liu H."/>
            <person name="Sun Y."/>
            <person name="Le M."/>
            <person name="Wang Q."/>
            <person name="Wei S."/>
            <person name="Zheng Y."/>
            <person name="Lin W."/>
            <person name="Duan Y."/>
            <person name="Cao H."/>
            <person name="Xiong S."/>
            <person name="Wang X."/>
            <person name="Wei L."/>
            <person name="Li C."/>
            <person name="Ma Q."/>
            <person name="Ju M."/>
            <person name="Zhao R."/>
            <person name="Li G."/>
            <person name="Mu C."/>
            <person name="Tian Q."/>
            <person name="Mei H."/>
            <person name="Zhang T."/>
            <person name="Gao T."/>
            <person name="Zhang H."/>
        </authorList>
    </citation>
    <scope>NUCLEOTIDE SEQUENCE</scope>
    <source>
        <strain evidence="2">KEN1</strain>
    </source>
</reference>
<name>A0AAW2SQR3_9LAMI</name>
<reference evidence="2" key="1">
    <citation type="submission" date="2020-06" db="EMBL/GenBank/DDBJ databases">
        <authorList>
            <person name="Li T."/>
            <person name="Hu X."/>
            <person name="Zhang T."/>
            <person name="Song X."/>
            <person name="Zhang H."/>
            <person name="Dai N."/>
            <person name="Sheng W."/>
            <person name="Hou X."/>
            <person name="Wei L."/>
        </authorList>
    </citation>
    <scope>NUCLEOTIDE SEQUENCE</scope>
    <source>
        <strain evidence="2">KEN1</strain>
        <tissue evidence="2">Leaf</tissue>
    </source>
</reference>
<gene>
    <name evidence="2" type="ORF">Slati_4411700</name>
</gene>
<dbReference type="AlphaFoldDB" id="A0AAW2SQR3"/>
<evidence type="ECO:0000313" key="2">
    <source>
        <dbReference type="EMBL" id="KAL0394455.1"/>
    </source>
</evidence>
<feature type="region of interest" description="Disordered" evidence="1">
    <location>
        <begin position="1"/>
        <end position="44"/>
    </location>
</feature>
<dbReference type="EMBL" id="JACGWN010000016">
    <property type="protein sequence ID" value="KAL0394455.1"/>
    <property type="molecule type" value="Genomic_DNA"/>
</dbReference>
<proteinExistence type="predicted"/>
<organism evidence="2">
    <name type="scientific">Sesamum latifolium</name>
    <dbReference type="NCBI Taxonomy" id="2727402"/>
    <lineage>
        <taxon>Eukaryota</taxon>
        <taxon>Viridiplantae</taxon>
        <taxon>Streptophyta</taxon>
        <taxon>Embryophyta</taxon>
        <taxon>Tracheophyta</taxon>
        <taxon>Spermatophyta</taxon>
        <taxon>Magnoliopsida</taxon>
        <taxon>eudicotyledons</taxon>
        <taxon>Gunneridae</taxon>
        <taxon>Pentapetalae</taxon>
        <taxon>asterids</taxon>
        <taxon>lamiids</taxon>
        <taxon>Lamiales</taxon>
        <taxon>Pedaliaceae</taxon>
        <taxon>Sesamum</taxon>
    </lineage>
</organism>